<dbReference type="Proteomes" id="UP000299102">
    <property type="component" value="Unassembled WGS sequence"/>
</dbReference>
<accession>A0A4C1YR76</accession>
<keyword evidence="2" id="KW-1185">Reference proteome</keyword>
<dbReference type="EMBL" id="BGZK01001309">
    <property type="protein sequence ID" value="GBP76927.1"/>
    <property type="molecule type" value="Genomic_DNA"/>
</dbReference>
<protein>
    <submittedName>
        <fullName evidence="1">Uncharacterized protein</fullName>
    </submittedName>
</protein>
<evidence type="ECO:0000313" key="1">
    <source>
        <dbReference type="EMBL" id="GBP76927.1"/>
    </source>
</evidence>
<proteinExistence type="predicted"/>
<organism evidence="1 2">
    <name type="scientific">Eumeta variegata</name>
    <name type="common">Bagworm moth</name>
    <name type="synonym">Eumeta japonica</name>
    <dbReference type="NCBI Taxonomy" id="151549"/>
    <lineage>
        <taxon>Eukaryota</taxon>
        <taxon>Metazoa</taxon>
        <taxon>Ecdysozoa</taxon>
        <taxon>Arthropoda</taxon>
        <taxon>Hexapoda</taxon>
        <taxon>Insecta</taxon>
        <taxon>Pterygota</taxon>
        <taxon>Neoptera</taxon>
        <taxon>Endopterygota</taxon>
        <taxon>Lepidoptera</taxon>
        <taxon>Glossata</taxon>
        <taxon>Ditrysia</taxon>
        <taxon>Tineoidea</taxon>
        <taxon>Psychidae</taxon>
        <taxon>Oiketicinae</taxon>
        <taxon>Eumeta</taxon>
    </lineage>
</organism>
<gene>
    <name evidence="1" type="ORF">EVAR_52616_1</name>
</gene>
<comment type="caution">
    <text evidence="1">The sequence shown here is derived from an EMBL/GenBank/DDBJ whole genome shotgun (WGS) entry which is preliminary data.</text>
</comment>
<sequence length="183" mass="20859">MSWIEPGIFWCEGDARDNKTSLNVNVKSKPGLVPGLHFWPAEIVICEKSELQRRHPPPPSLRQHYIRTPKYFARVTVKHNLQKFAKNAYGAWGTPTGLSRVRSLTNKLMNSLYPLKLNHGSRVRRDVVTACRPKQCALSPRYRDMSISAAPQRAWSRSTHAGDEPTDCMSLRDITRIRLVPPC</sequence>
<name>A0A4C1YR76_EUMVA</name>
<reference evidence="1 2" key="1">
    <citation type="journal article" date="2019" name="Commun. Biol.">
        <title>The bagworm genome reveals a unique fibroin gene that provides high tensile strength.</title>
        <authorList>
            <person name="Kono N."/>
            <person name="Nakamura H."/>
            <person name="Ohtoshi R."/>
            <person name="Tomita M."/>
            <person name="Numata K."/>
            <person name="Arakawa K."/>
        </authorList>
    </citation>
    <scope>NUCLEOTIDE SEQUENCE [LARGE SCALE GENOMIC DNA]</scope>
</reference>
<dbReference type="AlphaFoldDB" id="A0A4C1YR76"/>
<evidence type="ECO:0000313" key="2">
    <source>
        <dbReference type="Proteomes" id="UP000299102"/>
    </source>
</evidence>